<dbReference type="Gene3D" id="3.30.450.40">
    <property type="match status" value="1"/>
</dbReference>
<dbReference type="SUPFAM" id="SSF52540">
    <property type="entry name" value="P-loop containing nucleoside triphosphate hydrolases"/>
    <property type="match status" value="1"/>
</dbReference>
<dbReference type="OrthoDB" id="9803970at2"/>
<dbReference type="PROSITE" id="PS00675">
    <property type="entry name" value="SIGMA54_INTERACT_1"/>
    <property type="match status" value="1"/>
</dbReference>
<dbReference type="Pfam" id="PF25601">
    <property type="entry name" value="AAA_lid_14"/>
    <property type="match status" value="1"/>
</dbReference>
<dbReference type="Gene3D" id="3.30.450.20">
    <property type="entry name" value="PAS domain"/>
    <property type="match status" value="1"/>
</dbReference>
<dbReference type="Pfam" id="PF00989">
    <property type="entry name" value="PAS"/>
    <property type="match status" value="1"/>
</dbReference>
<dbReference type="InterPro" id="IPR025943">
    <property type="entry name" value="Sigma_54_int_dom_ATP-bd_2"/>
</dbReference>
<dbReference type="SUPFAM" id="SSF46689">
    <property type="entry name" value="Homeodomain-like"/>
    <property type="match status" value="1"/>
</dbReference>
<dbReference type="CDD" id="cd00009">
    <property type="entry name" value="AAA"/>
    <property type="match status" value="1"/>
</dbReference>
<dbReference type="InterPro" id="IPR009057">
    <property type="entry name" value="Homeodomain-like_sf"/>
</dbReference>
<dbReference type="Proteomes" id="UP000197032">
    <property type="component" value="Unassembled WGS sequence"/>
</dbReference>
<gene>
    <name evidence="8" type="ORF">KKC1_10950</name>
</gene>
<dbReference type="InterPro" id="IPR029016">
    <property type="entry name" value="GAF-like_dom_sf"/>
</dbReference>
<dbReference type="RefSeq" id="WP_088553381.1">
    <property type="nucleotide sequence ID" value="NZ_BDGJ01000042.1"/>
</dbReference>
<dbReference type="InterPro" id="IPR013767">
    <property type="entry name" value="PAS_fold"/>
</dbReference>
<dbReference type="InterPro" id="IPR000014">
    <property type="entry name" value="PAS"/>
</dbReference>
<dbReference type="SUPFAM" id="SSF55785">
    <property type="entry name" value="PYP-like sensor domain (PAS domain)"/>
    <property type="match status" value="1"/>
</dbReference>
<dbReference type="PROSITE" id="PS50045">
    <property type="entry name" value="SIGMA54_INTERACT_4"/>
    <property type="match status" value="1"/>
</dbReference>
<feature type="domain" description="PAS" evidence="7">
    <location>
        <begin position="153"/>
        <end position="204"/>
    </location>
</feature>
<keyword evidence="2" id="KW-0067">ATP-binding</keyword>
<dbReference type="FunFam" id="3.40.50.300:FF:000006">
    <property type="entry name" value="DNA-binding transcriptional regulator NtrC"/>
    <property type="match status" value="1"/>
</dbReference>
<evidence type="ECO:0000259" key="6">
    <source>
        <dbReference type="PROSITE" id="PS50045"/>
    </source>
</evidence>
<dbReference type="NCBIfam" id="TIGR00229">
    <property type="entry name" value="sensory_box"/>
    <property type="match status" value="1"/>
</dbReference>
<dbReference type="Gene3D" id="3.40.50.300">
    <property type="entry name" value="P-loop containing nucleotide triphosphate hydrolases"/>
    <property type="match status" value="1"/>
</dbReference>
<dbReference type="EMBL" id="BDGJ01000042">
    <property type="protein sequence ID" value="GAW91935.1"/>
    <property type="molecule type" value="Genomic_DNA"/>
</dbReference>
<dbReference type="Pfam" id="PF02954">
    <property type="entry name" value="HTH_8"/>
    <property type="match status" value="1"/>
</dbReference>
<accession>A0A1Z5HRJ0</accession>
<feature type="domain" description="Sigma-54 factor interaction" evidence="6">
    <location>
        <begin position="282"/>
        <end position="512"/>
    </location>
</feature>
<evidence type="ECO:0000256" key="1">
    <source>
        <dbReference type="ARBA" id="ARBA00022741"/>
    </source>
</evidence>
<dbReference type="SMART" id="SM00091">
    <property type="entry name" value="PAS"/>
    <property type="match status" value="1"/>
</dbReference>
<proteinExistence type="predicted"/>
<dbReference type="InterPro" id="IPR058031">
    <property type="entry name" value="AAA_lid_NorR"/>
</dbReference>
<evidence type="ECO:0000313" key="8">
    <source>
        <dbReference type="EMBL" id="GAW91935.1"/>
    </source>
</evidence>
<evidence type="ECO:0000256" key="5">
    <source>
        <dbReference type="ARBA" id="ARBA00023163"/>
    </source>
</evidence>
<dbReference type="PROSITE" id="PS50112">
    <property type="entry name" value="PAS"/>
    <property type="match status" value="1"/>
</dbReference>
<dbReference type="PROSITE" id="PS00688">
    <property type="entry name" value="SIGMA54_INTERACT_3"/>
    <property type="match status" value="1"/>
</dbReference>
<name>A0A1Z5HRJ0_9FIRM</name>
<evidence type="ECO:0000259" key="7">
    <source>
        <dbReference type="PROSITE" id="PS50112"/>
    </source>
</evidence>
<dbReference type="InterPro" id="IPR003593">
    <property type="entry name" value="AAA+_ATPase"/>
</dbReference>
<dbReference type="Gene3D" id="1.10.10.60">
    <property type="entry name" value="Homeodomain-like"/>
    <property type="match status" value="1"/>
</dbReference>
<keyword evidence="4" id="KW-0238">DNA-binding</keyword>
<keyword evidence="3" id="KW-0805">Transcription regulation</keyword>
<keyword evidence="1" id="KW-0547">Nucleotide-binding</keyword>
<dbReference type="CDD" id="cd00130">
    <property type="entry name" value="PAS"/>
    <property type="match status" value="1"/>
</dbReference>
<dbReference type="InterPro" id="IPR002078">
    <property type="entry name" value="Sigma_54_int"/>
</dbReference>
<dbReference type="PROSITE" id="PS00676">
    <property type="entry name" value="SIGMA54_INTERACT_2"/>
    <property type="match status" value="1"/>
</dbReference>
<evidence type="ECO:0000313" key="9">
    <source>
        <dbReference type="Proteomes" id="UP000197032"/>
    </source>
</evidence>
<reference evidence="9" key="1">
    <citation type="journal article" date="2017" name="Appl. Environ. Microbiol.">
        <title>Genomic analysis of Calderihabitans maritimus KKC1, a thermophilic hydrogenogenic carboxydotrophic bacterium isolated from marine sediment.</title>
        <authorList>
            <person name="Omae K."/>
            <person name="Yoneda Y."/>
            <person name="Fukuyama Y."/>
            <person name="Yoshida T."/>
            <person name="Sako Y."/>
        </authorList>
    </citation>
    <scope>NUCLEOTIDE SEQUENCE [LARGE SCALE GENOMIC DNA]</scope>
    <source>
        <strain evidence="9">KKC1</strain>
    </source>
</reference>
<dbReference type="AlphaFoldDB" id="A0A1Z5HRJ0"/>
<dbReference type="PANTHER" id="PTHR32071:SF57">
    <property type="entry name" value="C4-DICARBOXYLATE TRANSPORT TRANSCRIPTIONAL REGULATORY PROTEIN DCTD"/>
    <property type="match status" value="1"/>
</dbReference>
<evidence type="ECO:0000256" key="2">
    <source>
        <dbReference type="ARBA" id="ARBA00022840"/>
    </source>
</evidence>
<keyword evidence="9" id="KW-1185">Reference proteome</keyword>
<dbReference type="InterPro" id="IPR025662">
    <property type="entry name" value="Sigma_54_int_dom_ATP-bd_1"/>
</dbReference>
<sequence>MSRLQQVREKGQKVAEAIATVLQTEVEIIDTNLVRVAGTGKVRNDVGSKLLRGFINKHVLKTGKHVFISEAGFHEICLSCPLAGRCFYKASIVYPIYLEQDVIGTISLIAFDDQQRQNMLARADSLIEFIGRMADFISSKVAETELLEEKIVMANQLEALINSVHEGVIAIDQKGRITHFNRSAEKLFGTKRRNVLGKDFQEYFEAVPLLEVLRDGKGFTSREVYFKFNQKNLHLVCTAKPIKSSERKIMGVVATFRDFSETQRFAYEILSKQQHTLTFDNIIGRSPAIQRVKERARKIAGSNSTVLILGESGTGKELFARAIHAASSRAHKAFVAINCGAIPETLLESELFGYEEGAFTGAKRGGKPGKIELANGGTLFLDEISNMSLYLQAKLLRVLQERQIERVGGTQVIPVDIRIVAATNQDLQELVQKGRFREDLYYRLSVIPLIIPPLRERREDIPLLLDYYRERYSKLLSKKVEAFTPEALELCIKYAWPGNVRELINVVEYAINLEETNRITVDSLPPRMKQHLTKEHLINTVSESGSGIPSLAELEKEAIRRALQQFGWSEDGKEKAAKALGISRATIYRKIQKYALTPEGKHKASPVSKQ</sequence>
<dbReference type="Pfam" id="PF00158">
    <property type="entry name" value="Sigma54_activat"/>
    <property type="match status" value="1"/>
</dbReference>
<dbReference type="InterPro" id="IPR027417">
    <property type="entry name" value="P-loop_NTPase"/>
</dbReference>
<dbReference type="InterPro" id="IPR035965">
    <property type="entry name" value="PAS-like_dom_sf"/>
</dbReference>
<evidence type="ECO:0000256" key="3">
    <source>
        <dbReference type="ARBA" id="ARBA00023015"/>
    </source>
</evidence>
<keyword evidence="5" id="KW-0804">Transcription</keyword>
<dbReference type="PANTHER" id="PTHR32071">
    <property type="entry name" value="TRANSCRIPTIONAL REGULATORY PROTEIN"/>
    <property type="match status" value="1"/>
</dbReference>
<dbReference type="InterPro" id="IPR002197">
    <property type="entry name" value="HTH_Fis"/>
</dbReference>
<comment type="caution">
    <text evidence="8">The sequence shown here is derived from an EMBL/GenBank/DDBJ whole genome shotgun (WGS) entry which is preliminary data.</text>
</comment>
<dbReference type="GO" id="GO:0005524">
    <property type="term" value="F:ATP binding"/>
    <property type="evidence" value="ECO:0007669"/>
    <property type="project" value="UniProtKB-KW"/>
</dbReference>
<dbReference type="GO" id="GO:0043565">
    <property type="term" value="F:sequence-specific DNA binding"/>
    <property type="evidence" value="ECO:0007669"/>
    <property type="project" value="InterPro"/>
</dbReference>
<protein>
    <submittedName>
        <fullName evidence="8">Transcriptional regulator</fullName>
    </submittedName>
</protein>
<dbReference type="InterPro" id="IPR025944">
    <property type="entry name" value="Sigma_54_int_dom_CS"/>
</dbReference>
<organism evidence="8 9">
    <name type="scientific">Calderihabitans maritimus</name>
    <dbReference type="NCBI Taxonomy" id="1246530"/>
    <lineage>
        <taxon>Bacteria</taxon>
        <taxon>Bacillati</taxon>
        <taxon>Bacillota</taxon>
        <taxon>Clostridia</taxon>
        <taxon>Neomoorellales</taxon>
        <taxon>Calderihabitantaceae</taxon>
        <taxon>Calderihabitans</taxon>
    </lineage>
</organism>
<dbReference type="GO" id="GO:0006355">
    <property type="term" value="P:regulation of DNA-templated transcription"/>
    <property type="evidence" value="ECO:0007669"/>
    <property type="project" value="InterPro"/>
</dbReference>
<evidence type="ECO:0000256" key="4">
    <source>
        <dbReference type="ARBA" id="ARBA00023125"/>
    </source>
</evidence>
<dbReference type="SMART" id="SM00382">
    <property type="entry name" value="AAA"/>
    <property type="match status" value="1"/>
</dbReference>
<dbReference type="Gene3D" id="1.10.8.60">
    <property type="match status" value="1"/>
</dbReference>